<evidence type="ECO:0000313" key="1">
    <source>
        <dbReference type="EMBL" id="MBD2827570.1"/>
    </source>
</evidence>
<sequence>MFDQLYRRADGRLLIIEAKAPSSNLIWRKGFGQAEGLMVKQGTREYLQTIIAEMSARPHLAVTDATGKVWTNAQLVKELNTSLAGGNLDYALVKAIDGKSTYAGAVIEHFRI</sequence>
<dbReference type="InterPro" id="IPR049762">
    <property type="entry name" value="PoNe_dom"/>
</dbReference>
<comment type="caution">
    <text evidence="1">The sequence shown here is derived from an EMBL/GenBank/DDBJ whole genome shotgun (WGS) entry which is preliminary data.</text>
</comment>
<dbReference type="EMBL" id="JACWUS010000001">
    <property type="protein sequence ID" value="MBD2827570.1"/>
    <property type="molecule type" value="Genomic_DNA"/>
</dbReference>
<dbReference type="CDD" id="cd20739">
    <property type="entry name" value="PoNe_DUF637"/>
    <property type="match status" value="1"/>
</dbReference>
<gene>
    <name evidence="1" type="ORF">ID875_02655</name>
</gene>
<proteinExistence type="predicted"/>
<protein>
    <submittedName>
        <fullName evidence="1">Uncharacterized protein</fullName>
    </submittedName>
</protein>
<organism evidence="1">
    <name type="scientific">Streptomyces globisporus</name>
    <dbReference type="NCBI Taxonomy" id="1908"/>
    <lineage>
        <taxon>Bacteria</taxon>
        <taxon>Bacillati</taxon>
        <taxon>Actinomycetota</taxon>
        <taxon>Actinomycetes</taxon>
        <taxon>Kitasatosporales</taxon>
        <taxon>Streptomycetaceae</taxon>
        <taxon>Streptomyces</taxon>
    </lineage>
</organism>
<name>A0A927GLQ1_STRGL</name>
<reference evidence="1" key="1">
    <citation type="journal article" date="2020" name="PLoS ONE">
        <title>Isolation and characterization of Streptomyces bacteriophages and Streptomyces strains encoding biosynthetic arsenals: Streptomyces strains and phages for antibiotic discovery.</title>
        <authorList>
            <person name="Montano E.T."/>
            <person name="Nideffer J.F."/>
            <person name="Brumage L."/>
            <person name="Erb M."/>
            <person name="Derman A.I."/>
            <person name="Davis J.P."/>
            <person name="Estrada E."/>
            <person name="Fu S."/>
            <person name="Le D."/>
            <person name="Vuppala A."/>
            <person name="Tran C."/>
            <person name="Luterstein E."/>
            <person name="Lakkaraju S."/>
            <person name="Panchagnula S."/>
            <person name="Ren C."/>
            <person name="Doan J."/>
            <person name="Tran S."/>
            <person name="Soriano J."/>
            <person name="Fujita Y."/>
            <person name="Gutala P."/>
            <person name="Fujii Q."/>
            <person name="Lee M."/>
            <person name="Bui A."/>
            <person name="Villarreal C."/>
            <person name="Shing S.R."/>
            <person name="Kim S."/>
            <person name="Freeman D."/>
            <person name="Racha V."/>
            <person name="Ho A."/>
            <person name="Kumar P."/>
            <person name="Falah K."/>
            <person name="Dawson T."/>
            <person name="Enustun E."/>
            <person name="Prichard A."/>
            <person name="Gomez A."/>
            <person name="Khanna K."/>
            <person name="Trigg S."/>
            <person name="Fernandez L."/>
            <person name="Pogliano K."/>
            <person name="Pogliano J."/>
        </authorList>
    </citation>
    <scope>NUCLEOTIDE SEQUENCE</scope>
    <source>
        <strain evidence="1">QF2</strain>
    </source>
</reference>
<accession>A0A927GLQ1</accession>
<dbReference type="AlphaFoldDB" id="A0A927GLQ1"/>